<dbReference type="EMBL" id="JAVREH010000002">
    <property type="protein sequence ID" value="MDT0260062.1"/>
    <property type="molecule type" value="Genomic_DNA"/>
</dbReference>
<comment type="caution">
    <text evidence="1">The sequence shown here is derived from an EMBL/GenBank/DDBJ whole genome shotgun (WGS) entry which is preliminary data.</text>
</comment>
<reference evidence="2" key="1">
    <citation type="submission" date="2023-07" db="EMBL/GenBank/DDBJ databases">
        <title>30 novel species of actinomycetes from the DSMZ collection.</title>
        <authorList>
            <person name="Nouioui I."/>
        </authorList>
    </citation>
    <scope>NUCLEOTIDE SEQUENCE [LARGE SCALE GENOMIC DNA]</scope>
    <source>
        <strain evidence="2">DSM 44399</strain>
    </source>
</reference>
<dbReference type="NCBIfam" id="TIGR01869">
    <property type="entry name" value="casC_Cse4"/>
    <property type="match status" value="1"/>
</dbReference>
<keyword evidence="2" id="KW-1185">Reference proteome</keyword>
<proteinExistence type="predicted"/>
<dbReference type="InterPro" id="IPR010148">
    <property type="entry name" value="CRISPR-assoc_prot_CT1975"/>
</dbReference>
<sequence length="377" mass="39936">MTTTRSILDVHVIQTVPPSNLNRDDSGSPKSAMYGGVRRARVSSQSWKRAIRLDFTATLAPSEVGVRTKRLVEMVAEAMVVASPDTEMDDALDMAADVLNAAGIGNKVPKKARKTESDKSIAEADALAFLSIAQVQALAAYALEVRTAGGKPEKKTAIRLADTQHSIDIALFGRMVASNPDLNTDAACQVAHALSTHPVATEFDYYTAVDERKPSEESGGAGMLGVIEFNSATLYRYATLDVDRLAQMLGESDVTVAGAQTFLRSMLTSMPSGKQNTFANRTLPDAVVITLRCDQSISYVGAFETPVTSTAGRITASAVALAEHATDMDGVFGMPPVQTWVIARSEVAQALSALGARQPMTDVLAEIGSVLAARLAG</sequence>
<evidence type="ECO:0000313" key="2">
    <source>
        <dbReference type="Proteomes" id="UP001183176"/>
    </source>
</evidence>
<organism evidence="1 2">
    <name type="scientific">Jatrophihabitans lederbergiae</name>
    <dbReference type="NCBI Taxonomy" id="3075547"/>
    <lineage>
        <taxon>Bacteria</taxon>
        <taxon>Bacillati</taxon>
        <taxon>Actinomycetota</taxon>
        <taxon>Actinomycetes</taxon>
        <taxon>Jatrophihabitantales</taxon>
        <taxon>Jatrophihabitantaceae</taxon>
        <taxon>Jatrophihabitans</taxon>
    </lineage>
</organism>
<dbReference type="Pfam" id="PF09344">
    <property type="entry name" value="Cas_CT1975"/>
    <property type="match status" value="1"/>
</dbReference>
<protein>
    <submittedName>
        <fullName evidence="1">Type I-E CRISPR-associated protein Cas7/Cse4/CasC</fullName>
    </submittedName>
</protein>
<name>A0ABU2J507_9ACTN</name>
<gene>
    <name evidence="1" type="primary">cas7e</name>
    <name evidence="1" type="ORF">RM423_01490</name>
</gene>
<evidence type="ECO:0000313" key="1">
    <source>
        <dbReference type="EMBL" id="MDT0260062.1"/>
    </source>
</evidence>
<accession>A0ABU2J507</accession>
<dbReference type="Proteomes" id="UP001183176">
    <property type="component" value="Unassembled WGS sequence"/>
</dbReference>
<dbReference type="RefSeq" id="WP_311421224.1">
    <property type="nucleotide sequence ID" value="NZ_JAVREH010000002.1"/>
</dbReference>